<keyword evidence="2" id="KW-1185">Reference proteome</keyword>
<sequence>MKREIKPLFRKVNTKARGVRHEFGGDFKNSRNKKGETREVTKGSMHGKVERGLDYTPLFRFLLSKVGLEWEAVFREAESRLDKTDPIYWVVAINDEDKQDYVRVGESSYFSGMYVDENGILQLTDPALTAKDLTPFCTCCTHTLNGKVFGSD</sequence>
<dbReference type="RefSeq" id="WP_091698610.1">
    <property type="nucleotide sequence ID" value="NZ_FPBF01000015.1"/>
</dbReference>
<dbReference type="AlphaFoldDB" id="A0A1I7EAE5"/>
<evidence type="ECO:0000313" key="2">
    <source>
        <dbReference type="Proteomes" id="UP000199673"/>
    </source>
</evidence>
<gene>
    <name evidence="1" type="ORF">SAMN04489724_0368</name>
</gene>
<reference evidence="2" key="1">
    <citation type="submission" date="2016-10" db="EMBL/GenBank/DDBJ databases">
        <authorList>
            <person name="Varghese N."/>
            <person name="Submissions S."/>
        </authorList>
    </citation>
    <scope>NUCLEOTIDE SEQUENCE [LARGE SCALE GENOMIC DNA]</scope>
    <source>
        <strain evidence="2">DSM 23445</strain>
    </source>
</reference>
<proteinExistence type="predicted"/>
<accession>A0A1I7EAE5</accession>
<organism evidence="1 2">
    <name type="scientific">Algoriphagus locisalis</name>
    <dbReference type="NCBI Taxonomy" id="305507"/>
    <lineage>
        <taxon>Bacteria</taxon>
        <taxon>Pseudomonadati</taxon>
        <taxon>Bacteroidota</taxon>
        <taxon>Cytophagia</taxon>
        <taxon>Cytophagales</taxon>
        <taxon>Cyclobacteriaceae</taxon>
        <taxon>Algoriphagus</taxon>
    </lineage>
</organism>
<name>A0A1I7EAE5_9BACT</name>
<protein>
    <submittedName>
        <fullName evidence="1">Uncharacterized protein</fullName>
    </submittedName>
</protein>
<dbReference type="EMBL" id="FPBF01000015">
    <property type="protein sequence ID" value="SFU20845.1"/>
    <property type="molecule type" value="Genomic_DNA"/>
</dbReference>
<evidence type="ECO:0000313" key="1">
    <source>
        <dbReference type="EMBL" id="SFU20845.1"/>
    </source>
</evidence>
<dbReference type="OrthoDB" id="450143at2"/>
<dbReference type="Proteomes" id="UP000199673">
    <property type="component" value="Unassembled WGS sequence"/>
</dbReference>